<dbReference type="Proteomes" id="UP000603317">
    <property type="component" value="Unassembled WGS sequence"/>
</dbReference>
<reference evidence="3" key="1">
    <citation type="journal article" date="2019" name="Int. J. Syst. Evol. Microbiol.">
        <title>The Global Catalogue of Microorganisms (GCM) 10K type strain sequencing project: providing services to taxonomists for standard genome sequencing and annotation.</title>
        <authorList>
            <consortium name="The Broad Institute Genomics Platform"/>
            <consortium name="The Broad Institute Genome Sequencing Center for Infectious Disease"/>
            <person name="Wu L."/>
            <person name="Ma J."/>
        </authorList>
    </citation>
    <scope>NUCLEOTIDE SEQUENCE [LARGE SCALE GENOMIC DNA]</scope>
    <source>
        <strain evidence="3">CGMCC 1.15297</strain>
    </source>
</reference>
<keyword evidence="1" id="KW-0812">Transmembrane</keyword>
<comment type="caution">
    <text evidence="2">The sequence shown here is derived from an EMBL/GenBank/DDBJ whole genome shotgun (WGS) entry which is preliminary data.</text>
</comment>
<name>A0ABQ1FJ28_9SPHN</name>
<sequence length="153" mass="16565">MRPDSIKKFDLFYLGAVTIELIANFLDRASIAAVVANRFAGGQGSRGLVEGSSDTVAIILIALLAALQLLLWYLVSRRRIGLVRYLVVGVVAINLLGLPTIFAALPAIAPLVALFVLALQLIAVFYLFKAESTIWLKGKRVVDEDDDGHLDGE</sequence>
<organism evidence="2 3">
    <name type="scientific">Blastomonas marina</name>
    <dbReference type="NCBI Taxonomy" id="1867408"/>
    <lineage>
        <taxon>Bacteria</taxon>
        <taxon>Pseudomonadati</taxon>
        <taxon>Pseudomonadota</taxon>
        <taxon>Alphaproteobacteria</taxon>
        <taxon>Sphingomonadales</taxon>
        <taxon>Sphingomonadaceae</taxon>
        <taxon>Blastomonas</taxon>
    </lineage>
</organism>
<feature type="transmembrane region" description="Helical" evidence="1">
    <location>
        <begin position="108"/>
        <end position="128"/>
    </location>
</feature>
<evidence type="ECO:0000313" key="3">
    <source>
        <dbReference type="Proteomes" id="UP000603317"/>
    </source>
</evidence>
<protein>
    <recommendedName>
        <fullName evidence="4">DUF2127 domain-containing protein</fullName>
    </recommendedName>
</protein>
<proteinExistence type="predicted"/>
<accession>A0ABQ1FJ28</accession>
<gene>
    <name evidence="2" type="ORF">GCM10010923_24670</name>
</gene>
<dbReference type="EMBL" id="BMID01000001">
    <property type="protein sequence ID" value="GGA13001.1"/>
    <property type="molecule type" value="Genomic_DNA"/>
</dbReference>
<feature type="transmembrane region" description="Helical" evidence="1">
    <location>
        <begin position="56"/>
        <end position="75"/>
    </location>
</feature>
<feature type="transmembrane region" description="Helical" evidence="1">
    <location>
        <begin position="12"/>
        <end position="36"/>
    </location>
</feature>
<evidence type="ECO:0000256" key="1">
    <source>
        <dbReference type="SAM" id="Phobius"/>
    </source>
</evidence>
<keyword evidence="1" id="KW-1133">Transmembrane helix</keyword>
<evidence type="ECO:0008006" key="4">
    <source>
        <dbReference type="Google" id="ProtNLM"/>
    </source>
</evidence>
<keyword evidence="1" id="KW-0472">Membrane</keyword>
<dbReference type="RefSeq" id="WP_188642982.1">
    <property type="nucleotide sequence ID" value="NZ_BMID01000001.1"/>
</dbReference>
<feature type="transmembrane region" description="Helical" evidence="1">
    <location>
        <begin position="82"/>
        <end position="102"/>
    </location>
</feature>
<keyword evidence="3" id="KW-1185">Reference proteome</keyword>
<evidence type="ECO:0000313" key="2">
    <source>
        <dbReference type="EMBL" id="GGA13001.1"/>
    </source>
</evidence>